<dbReference type="InterPro" id="IPR038071">
    <property type="entry name" value="UROD/MetE-like_sf"/>
</dbReference>
<evidence type="ECO:0000313" key="2">
    <source>
        <dbReference type="EMBL" id="SDH36491.1"/>
    </source>
</evidence>
<dbReference type="SUPFAM" id="SSF51726">
    <property type="entry name" value="UROD/MetE-like"/>
    <property type="match status" value="1"/>
</dbReference>
<accession>A0A1G8BTM6</accession>
<dbReference type="Proteomes" id="UP000199258">
    <property type="component" value="Unassembled WGS sequence"/>
</dbReference>
<sequence length="371" mass="38706">MPDDAAVPRPGSRPDAARPESALPGSVLPDSTLPDSGAVTVTALGDWPGQDPVEALRVIRGELGSPNLPFLPSLPERGAGSDEIGRTAALLSELPVDLQPHGWRLVDRPGKDLRRAVSALSTDINVLADLVGEEERPAHALKVHCRGPLSLAANLHLHNGERALIDYGARRDLRDALLDGVASLLHRAAAASPGAKLTLQLDEPEIAGVLGGGIPTASGYRTLRAIPEQEAVEAWTLLADGARNAGASAVMLSLRTPEQLALVQRVPGLGVAVPVGGVSTRQWEILAELIEGGRTLWAGVRLAGGSAPRVQETADVLLRPWRGLGLALASLGAVRLVPADGLSDHGPDHARRVLTHLHQSADALNQAIADA</sequence>
<dbReference type="STRING" id="335973.SAMN04488693_10150"/>
<dbReference type="AlphaFoldDB" id="A0A1G8BTM6"/>
<protein>
    <recommendedName>
        <fullName evidence="4">Cobalamin-independent synthase, Catalytic domain</fullName>
    </recommendedName>
</protein>
<dbReference type="EMBL" id="FNDT01000001">
    <property type="protein sequence ID" value="SDH36491.1"/>
    <property type="molecule type" value="Genomic_DNA"/>
</dbReference>
<name>A0A1G8BTM6_9MICC</name>
<evidence type="ECO:0000256" key="1">
    <source>
        <dbReference type="SAM" id="MobiDB-lite"/>
    </source>
</evidence>
<organism evidence="2 3">
    <name type="scientific">Arthrobacter subterraneus</name>
    <dbReference type="NCBI Taxonomy" id="335973"/>
    <lineage>
        <taxon>Bacteria</taxon>
        <taxon>Bacillati</taxon>
        <taxon>Actinomycetota</taxon>
        <taxon>Actinomycetes</taxon>
        <taxon>Micrococcales</taxon>
        <taxon>Micrococcaceae</taxon>
        <taxon>Arthrobacter</taxon>
    </lineage>
</organism>
<keyword evidence="3" id="KW-1185">Reference proteome</keyword>
<reference evidence="2 3" key="1">
    <citation type="submission" date="2016-10" db="EMBL/GenBank/DDBJ databases">
        <authorList>
            <person name="de Groot N.N."/>
        </authorList>
    </citation>
    <scope>NUCLEOTIDE SEQUENCE [LARGE SCALE GENOMIC DNA]</scope>
    <source>
        <strain evidence="2 3">NP_1H</strain>
    </source>
</reference>
<evidence type="ECO:0000313" key="3">
    <source>
        <dbReference type="Proteomes" id="UP000199258"/>
    </source>
</evidence>
<proteinExistence type="predicted"/>
<gene>
    <name evidence="2" type="ORF">SAMN04488693_10150</name>
</gene>
<evidence type="ECO:0008006" key="4">
    <source>
        <dbReference type="Google" id="ProtNLM"/>
    </source>
</evidence>
<feature type="region of interest" description="Disordered" evidence="1">
    <location>
        <begin position="1"/>
        <end position="34"/>
    </location>
</feature>